<evidence type="ECO:0000313" key="3">
    <source>
        <dbReference type="EMBL" id="KAG6938314.1"/>
    </source>
</evidence>
<protein>
    <submittedName>
        <fullName evidence="3">Transmembrane protein 92-like</fullName>
    </submittedName>
</protein>
<reference evidence="3 4" key="1">
    <citation type="journal article" date="2020" name="G3 (Bethesda)">
        <title>Draft Genome of the Common Snapping Turtle, Chelydra serpentina, a Model for Phenotypic Plasticity in Reptiles.</title>
        <authorList>
            <person name="Das D."/>
            <person name="Singh S.K."/>
            <person name="Bierstedt J."/>
            <person name="Erickson A."/>
            <person name="Galli G.L.J."/>
            <person name="Crossley D.A. 2nd"/>
            <person name="Rhen T."/>
        </authorList>
    </citation>
    <scope>NUCLEOTIDE SEQUENCE [LARGE SCALE GENOMIC DNA]</scope>
    <source>
        <strain evidence="3">KW</strain>
    </source>
</reference>
<feature type="region of interest" description="Disordered" evidence="1">
    <location>
        <begin position="1"/>
        <end position="33"/>
    </location>
</feature>
<feature type="compositionally biased region" description="Basic residues" evidence="1">
    <location>
        <begin position="149"/>
        <end position="162"/>
    </location>
</feature>
<proteinExistence type="predicted"/>
<evidence type="ECO:0000256" key="1">
    <source>
        <dbReference type="SAM" id="MobiDB-lite"/>
    </source>
</evidence>
<feature type="compositionally biased region" description="Polar residues" evidence="1">
    <location>
        <begin position="174"/>
        <end position="183"/>
    </location>
</feature>
<evidence type="ECO:0000256" key="2">
    <source>
        <dbReference type="SAM" id="Phobius"/>
    </source>
</evidence>
<organism evidence="3 4">
    <name type="scientific">Chelydra serpentina</name>
    <name type="common">Snapping turtle</name>
    <name type="synonym">Testudo serpentina</name>
    <dbReference type="NCBI Taxonomy" id="8475"/>
    <lineage>
        <taxon>Eukaryota</taxon>
        <taxon>Metazoa</taxon>
        <taxon>Chordata</taxon>
        <taxon>Craniata</taxon>
        <taxon>Vertebrata</taxon>
        <taxon>Euteleostomi</taxon>
        <taxon>Archelosauria</taxon>
        <taxon>Testudinata</taxon>
        <taxon>Testudines</taxon>
        <taxon>Cryptodira</taxon>
        <taxon>Durocryptodira</taxon>
        <taxon>Americhelydia</taxon>
        <taxon>Chelydroidea</taxon>
        <taxon>Chelydridae</taxon>
        <taxon>Chelydra</taxon>
    </lineage>
</organism>
<evidence type="ECO:0000313" key="4">
    <source>
        <dbReference type="Proteomes" id="UP000765507"/>
    </source>
</evidence>
<gene>
    <name evidence="3" type="ORF">G0U57_006395</name>
</gene>
<keyword evidence="2" id="KW-0472">Membrane</keyword>
<dbReference type="EMBL" id="JAHGAV010000018">
    <property type="protein sequence ID" value="KAG6938314.1"/>
    <property type="molecule type" value="Genomic_DNA"/>
</dbReference>
<keyword evidence="2 3" id="KW-0812">Transmembrane</keyword>
<dbReference type="AlphaFoldDB" id="A0A8T1TC13"/>
<name>A0A8T1TC13_CHESE</name>
<dbReference type="OrthoDB" id="9428807at2759"/>
<sequence length="211" mass="22891">GDSARPQSKGCRGANAAAVPKPAGTGRLTAGRMPSPRRPPAHLLLVCLFASFQQVSPKTFLLCGISLCSGERCCDGQCCRRYHGLQQEPINGFGLVFIFTGIIMGGICLAAAYKCIKACSALHEREGVEPRRPTSRRPLPGPPPSIPRRIPRPTARWRRSRSCTRSLPSRRPATATSSWQTLRKQALTPRPRSRGHRGARPLLASPWGGGH</sequence>
<keyword evidence="2" id="KW-1133">Transmembrane helix</keyword>
<feature type="transmembrane region" description="Helical" evidence="2">
    <location>
        <begin position="90"/>
        <end position="113"/>
    </location>
</feature>
<keyword evidence="4" id="KW-1185">Reference proteome</keyword>
<dbReference type="Proteomes" id="UP000765507">
    <property type="component" value="Unassembled WGS sequence"/>
</dbReference>
<comment type="caution">
    <text evidence="3">The sequence shown here is derived from an EMBL/GenBank/DDBJ whole genome shotgun (WGS) entry which is preliminary data.</text>
</comment>
<feature type="non-terminal residue" evidence="3">
    <location>
        <position position="211"/>
    </location>
</feature>
<feature type="region of interest" description="Disordered" evidence="1">
    <location>
        <begin position="126"/>
        <end position="211"/>
    </location>
</feature>
<accession>A0A8T1TC13</accession>